<proteinExistence type="predicted"/>
<dbReference type="Proteomes" id="UP001479520">
    <property type="component" value="Chromosome"/>
</dbReference>
<dbReference type="EMBL" id="CP151406">
    <property type="protein sequence ID" value="WZJ20342.1"/>
    <property type="molecule type" value="Genomic_DNA"/>
</dbReference>
<dbReference type="SUPFAM" id="SSF47413">
    <property type="entry name" value="lambda repressor-like DNA-binding domains"/>
    <property type="match status" value="1"/>
</dbReference>
<keyword evidence="2" id="KW-1185">Reference proteome</keyword>
<organism evidence="1 2">
    <name type="scientific">Azonexus hydrophilus</name>
    <dbReference type="NCBI Taxonomy" id="418702"/>
    <lineage>
        <taxon>Bacteria</taxon>
        <taxon>Pseudomonadati</taxon>
        <taxon>Pseudomonadota</taxon>
        <taxon>Betaproteobacteria</taxon>
        <taxon>Rhodocyclales</taxon>
        <taxon>Azonexaceae</taxon>
        <taxon>Azonexus</taxon>
    </lineage>
</organism>
<reference evidence="1 2" key="1">
    <citation type="submission" date="2024-04" db="EMBL/GenBank/DDBJ databases">
        <title>Dissimilatory iodate-reducing microorganisms contribute to the enrichment of iodine in groundwater.</title>
        <authorList>
            <person name="Jiang Z."/>
        </authorList>
    </citation>
    <scope>NUCLEOTIDE SEQUENCE [LARGE SCALE GENOMIC DNA]</scope>
    <source>
        <strain evidence="1 2">NCP973</strain>
    </source>
</reference>
<evidence type="ECO:0000313" key="2">
    <source>
        <dbReference type="Proteomes" id="UP001479520"/>
    </source>
</evidence>
<sequence length="100" mass="10701">MSQEAFGQIGGVGRQSQINYEKGERSPDATYLAGLAQAGHDVLYILTGQALKLAQGVAERGQSAYSPAESLAEEISTMQLSLEDADLLRGLARRLMSTSR</sequence>
<evidence type="ECO:0008006" key="3">
    <source>
        <dbReference type="Google" id="ProtNLM"/>
    </source>
</evidence>
<protein>
    <recommendedName>
        <fullName evidence="3">Transcriptional regulator</fullName>
    </recommendedName>
</protein>
<dbReference type="Gene3D" id="1.10.260.40">
    <property type="entry name" value="lambda repressor-like DNA-binding domains"/>
    <property type="match status" value="1"/>
</dbReference>
<evidence type="ECO:0000313" key="1">
    <source>
        <dbReference type="EMBL" id="WZJ20342.1"/>
    </source>
</evidence>
<dbReference type="InterPro" id="IPR010982">
    <property type="entry name" value="Lambda_DNA-bd_dom_sf"/>
</dbReference>
<accession>A0ABZ2XEH8</accession>
<gene>
    <name evidence="1" type="ORF">AADV58_10285</name>
</gene>
<name>A0ABZ2XEH8_9RHOO</name>